<gene>
    <name evidence="1" type="ORF">LTR37_009257</name>
</gene>
<dbReference type="Proteomes" id="UP001281147">
    <property type="component" value="Unassembled WGS sequence"/>
</dbReference>
<protein>
    <submittedName>
        <fullName evidence="1">Uncharacterized protein</fullName>
    </submittedName>
</protein>
<evidence type="ECO:0000313" key="1">
    <source>
        <dbReference type="EMBL" id="KAK3712166.1"/>
    </source>
</evidence>
<name>A0ACC3N8J8_9PEZI</name>
<organism evidence="1 2">
    <name type="scientific">Vermiconidia calcicola</name>
    <dbReference type="NCBI Taxonomy" id="1690605"/>
    <lineage>
        <taxon>Eukaryota</taxon>
        <taxon>Fungi</taxon>
        <taxon>Dikarya</taxon>
        <taxon>Ascomycota</taxon>
        <taxon>Pezizomycotina</taxon>
        <taxon>Dothideomycetes</taxon>
        <taxon>Dothideomycetidae</taxon>
        <taxon>Mycosphaerellales</taxon>
        <taxon>Extremaceae</taxon>
        <taxon>Vermiconidia</taxon>
    </lineage>
</organism>
<sequence length="904" mass="104262">MSALTVSVGIVKTKIVLTGGGRGGSNNSSAPAHDDRMLFSPFTSPRKLALFAVLTFILAIIFLQSSPYRSDRIPHAHIPSFSSGDRGKSSLEQDLGRIERPSEGGLQRPGSEDDKSPETDYDEPHWVEHEESKPKDWLRPTDDAMGMIGLSKSKPVDEGRPASASMHSPSPATTRKSSSTRTTMKHKFATISHTPHKTVHSKVQDLLAQWTPPAFPNHWPPYEWYGTERDYDPNRWEGFDWENDFYINNGIRKLKDEKPAAATPVPYLPYPDYNSAAWKQKWQGEYVPCEGARGKLLNESTEDWMKAYPAMLDGFPNVTIGDANATGIDLDHCFDRFQRFGPYGYGQEEEKEVEDWEQPEKKMDWEAVNWGQLQDRCLTSNNGRYNTNARQPINRQPGKDLPKGASELPPHEQLQSLGKSSYHLRTALLIRTWEGYEYTDNDIEAIRALITELSLMTGGEYQVFLFVNIKDLRADIYQNEQVYQDLLKQHVPPELQGISILWNENIFEEWYPKVGDWQVYWHQFMPLQWFSKMYPEFDFVWNWETDARYTGNHYHFLEKVAEFAKKQPRKYLWERNARFYFPSAHGSYAQWLSDTHATIHTATKNKKMDPVWGPRPYNSTWQHPIGPPPPHAQETDDFEWGINEEADLITLQPIWEPTHTEWTFRDKIWNYLPGIRPHFTDKSPLDEGFTHPEFENIPRRTYINTLSRFSRRQLHAMHLENVAGRSMQAEMWPASVALQHGLKAVYAPHPIWADRRWEGWYLDAIFNANGGEDARWGARNDSVYNHDREHNFAGWSWYYASEFPRVLYRRWLGWPASAGSENQYPNNPLLNLGGEEYEAEGVRVQFEGKTPDGSQAAPAGGSFGGREVVVGGKGRMCLPPMLLHPVKKVYKEAEDERLRGRRGY</sequence>
<keyword evidence="2" id="KW-1185">Reference proteome</keyword>
<evidence type="ECO:0000313" key="2">
    <source>
        <dbReference type="Proteomes" id="UP001281147"/>
    </source>
</evidence>
<reference evidence="1" key="1">
    <citation type="submission" date="2023-07" db="EMBL/GenBank/DDBJ databases">
        <title>Black Yeasts Isolated from many extreme environments.</title>
        <authorList>
            <person name="Coleine C."/>
            <person name="Stajich J.E."/>
            <person name="Selbmann L."/>
        </authorList>
    </citation>
    <scope>NUCLEOTIDE SEQUENCE</scope>
    <source>
        <strain evidence="1">CCFEE 5714</strain>
    </source>
</reference>
<comment type="caution">
    <text evidence="1">The sequence shown here is derived from an EMBL/GenBank/DDBJ whole genome shotgun (WGS) entry which is preliminary data.</text>
</comment>
<accession>A0ACC3N8J8</accession>
<proteinExistence type="predicted"/>
<dbReference type="EMBL" id="JAUTXU010000071">
    <property type="protein sequence ID" value="KAK3712166.1"/>
    <property type="molecule type" value="Genomic_DNA"/>
</dbReference>